<evidence type="ECO:0000259" key="3">
    <source>
        <dbReference type="PROSITE" id="PS51471"/>
    </source>
</evidence>
<comment type="similarity">
    <text evidence="1 2">Belongs to the iron/ascorbate-dependent oxidoreductase family.</text>
</comment>
<evidence type="ECO:0000313" key="4">
    <source>
        <dbReference type="EMBL" id="PIB01458.1"/>
    </source>
</evidence>
<gene>
    <name evidence="4" type="ORF">CB0940_01366</name>
    <name evidence="5" type="ORF">RHO25_001411</name>
</gene>
<evidence type="ECO:0000256" key="1">
    <source>
        <dbReference type="ARBA" id="ARBA00008056"/>
    </source>
</evidence>
<reference evidence="4 6" key="1">
    <citation type="submission" date="2015-10" db="EMBL/GenBank/DDBJ databases">
        <title>The cercosporin biosynthetic gene cluster was horizontally transferred to several fungal lineages and shown to be expanded in Cercospora beticola based on microsynteny with recipient genomes.</title>
        <authorList>
            <person name="De Jonge R."/>
            <person name="Ebert M.K."/>
            <person name="Suttle J.C."/>
            <person name="Jurick Ii W.M."/>
            <person name="Secor G.A."/>
            <person name="Thomma B.P."/>
            <person name="Van De Peer Y."/>
            <person name="Bolton M.D."/>
        </authorList>
    </citation>
    <scope>NUCLEOTIDE SEQUENCE [LARGE SCALE GENOMIC DNA]</scope>
    <source>
        <strain evidence="4 6">09-40</strain>
    </source>
</reference>
<reference evidence="5 7" key="2">
    <citation type="submission" date="2023-09" db="EMBL/GenBank/DDBJ databases">
        <title>Complete-Gapless Cercospora beticola genome.</title>
        <authorList>
            <person name="Wyatt N.A."/>
            <person name="Spanner R.E."/>
            <person name="Bolton M.D."/>
        </authorList>
    </citation>
    <scope>NUCLEOTIDE SEQUENCE [LARGE SCALE GENOMIC DNA]</scope>
    <source>
        <strain evidence="5">Cb09-40</strain>
    </source>
</reference>
<feature type="domain" description="Fe2OG dioxygenase" evidence="3">
    <location>
        <begin position="250"/>
        <end position="353"/>
    </location>
</feature>
<dbReference type="InterPro" id="IPR050231">
    <property type="entry name" value="Iron_ascorbate_oxido_reductase"/>
</dbReference>
<dbReference type="InterPro" id="IPR005123">
    <property type="entry name" value="Oxoglu/Fe-dep_dioxygenase_dom"/>
</dbReference>
<evidence type="ECO:0000256" key="2">
    <source>
        <dbReference type="RuleBase" id="RU003682"/>
    </source>
</evidence>
<dbReference type="EMBL" id="CP134184">
    <property type="protein sequence ID" value="WPA96803.1"/>
    <property type="molecule type" value="Genomic_DNA"/>
</dbReference>
<keyword evidence="2" id="KW-0560">Oxidoreductase</keyword>
<keyword evidence="2" id="KW-0479">Metal-binding</keyword>
<sequence>MAVASDTADATQNEARQAAQAYLNQRLADSKKTASTEPFKFPVIDIAKSFSSDIEDRKAVALEIRNACMNSGFFHITGHAAKRFYALPLEKKEALHVKHSPYFRGYEPSDYTYVSKRLRSRISNGFAMVALDINPSSLRALFQSLTICQSLQVNPDDWNAADAPQETKEAFNWGYEAGLDPTGGDGKYRELDGKAVNGNVWPSEEDLPGFYAQVKEYYGAVLQLARHLFRLFALALELEENYFDEMCTHPGGIARVLHYSPSKVAKTQEDKEIGLGAHSDYECFTILLTSTVKGLEILSPDNQWISAPAAEGSFIINVADFLMRWSNGLFRSTVHRVVPIPETRWSCPFFFSINYEQLVETLPSCITPDNPSQYKPIRAGEYVLERLRATARDG</sequence>
<dbReference type="SUPFAM" id="SSF51197">
    <property type="entry name" value="Clavaminate synthase-like"/>
    <property type="match status" value="1"/>
</dbReference>
<dbReference type="Gene3D" id="2.60.120.330">
    <property type="entry name" value="B-lactam Antibiotic, Isopenicillin N Synthase, Chain"/>
    <property type="match status" value="1"/>
</dbReference>
<dbReference type="PANTHER" id="PTHR47990">
    <property type="entry name" value="2-OXOGLUTARATE (2OG) AND FE(II)-DEPENDENT OXYGENASE SUPERFAMILY PROTEIN-RELATED"/>
    <property type="match status" value="1"/>
</dbReference>
<dbReference type="InterPro" id="IPR044861">
    <property type="entry name" value="IPNS-like_FE2OG_OXY"/>
</dbReference>
<evidence type="ECO:0000313" key="5">
    <source>
        <dbReference type="EMBL" id="WPA96803.1"/>
    </source>
</evidence>
<protein>
    <submittedName>
        <fullName evidence="4">Putative 2-oxoglutarate-dependent dioxygenase</fullName>
    </submittedName>
</protein>
<name>A0A2G5I9J1_CERBT</name>
<dbReference type="GO" id="GO:0044283">
    <property type="term" value="P:small molecule biosynthetic process"/>
    <property type="evidence" value="ECO:0007669"/>
    <property type="project" value="UniProtKB-ARBA"/>
</dbReference>
<proteinExistence type="inferred from homology"/>
<keyword evidence="4" id="KW-0223">Dioxygenase</keyword>
<dbReference type="Pfam" id="PF14226">
    <property type="entry name" value="DIOX_N"/>
    <property type="match status" value="1"/>
</dbReference>
<accession>A0A2G5I9J1</accession>
<dbReference type="AlphaFoldDB" id="A0A2G5I9J1"/>
<dbReference type="Pfam" id="PF03171">
    <property type="entry name" value="2OG-FeII_Oxy"/>
    <property type="match status" value="1"/>
</dbReference>
<dbReference type="GO" id="GO:0046872">
    <property type="term" value="F:metal ion binding"/>
    <property type="evidence" value="ECO:0007669"/>
    <property type="project" value="UniProtKB-KW"/>
</dbReference>
<dbReference type="GO" id="GO:0051213">
    <property type="term" value="F:dioxygenase activity"/>
    <property type="evidence" value="ECO:0007669"/>
    <property type="project" value="UniProtKB-KW"/>
</dbReference>
<dbReference type="OrthoDB" id="288590at2759"/>
<keyword evidence="2" id="KW-0408">Iron</keyword>
<organism evidence="4 6">
    <name type="scientific">Cercospora beticola</name>
    <name type="common">Sugarbeet leaf spot fungus</name>
    <dbReference type="NCBI Taxonomy" id="122368"/>
    <lineage>
        <taxon>Eukaryota</taxon>
        <taxon>Fungi</taxon>
        <taxon>Dikarya</taxon>
        <taxon>Ascomycota</taxon>
        <taxon>Pezizomycotina</taxon>
        <taxon>Dothideomycetes</taxon>
        <taxon>Dothideomycetidae</taxon>
        <taxon>Mycosphaerellales</taxon>
        <taxon>Mycosphaerellaceae</taxon>
        <taxon>Cercospora</taxon>
    </lineage>
</organism>
<dbReference type="Proteomes" id="UP000230605">
    <property type="component" value="Chromosome 1"/>
</dbReference>
<keyword evidence="7" id="KW-1185">Reference proteome</keyword>
<dbReference type="InterPro" id="IPR026992">
    <property type="entry name" value="DIOX_N"/>
</dbReference>
<dbReference type="Proteomes" id="UP001302367">
    <property type="component" value="Chromosome 1"/>
</dbReference>
<evidence type="ECO:0000313" key="7">
    <source>
        <dbReference type="Proteomes" id="UP001302367"/>
    </source>
</evidence>
<dbReference type="EMBL" id="LKMD01000100">
    <property type="protein sequence ID" value="PIB01458.1"/>
    <property type="molecule type" value="Genomic_DNA"/>
</dbReference>
<dbReference type="PROSITE" id="PS51471">
    <property type="entry name" value="FE2OG_OXY"/>
    <property type="match status" value="1"/>
</dbReference>
<evidence type="ECO:0000313" key="6">
    <source>
        <dbReference type="Proteomes" id="UP000230605"/>
    </source>
</evidence>
<dbReference type="InterPro" id="IPR027443">
    <property type="entry name" value="IPNS-like_sf"/>
</dbReference>